<evidence type="ECO:0000256" key="2">
    <source>
        <dbReference type="ARBA" id="ARBA00023172"/>
    </source>
</evidence>
<reference evidence="4" key="2">
    <citation type="journal article" date="2023" name="Science">
        <title>Genomic signatures of disease resistance in endangered staghorn corals.</title>
        <authorList>
            <person name="Vollmer S.V."/>
            <person name="Selwyn J.D."/>
            <person name="Despard B.A."/>
            <person name="Roesel C.L."/>
        </authorList>
    </citation>
    <scope>NUCLEOTIDE SEQUENCE</scope>
    <source>
        <strain evidence="4">K2</strain>
    </source>
</reference>
<dbReference type="GO" id="GO:0015074">
    <property type="term" value="P:DNA integration"/>
    <property type="evidence" value="ECO:0007669"/>
    <property type="project" value="InterPro"/>
</dbReference>
<evidence type="ECO:0000256" key="3">
    <source>
        <dbReference type="SAM" id="MobiDB-lite"/>
    </source>
</evidence>
<dbReference type="SUPFAM" id="SSF47823">
    <property type="entry name" value="lambda integrase-like, N-terminal domain"/>
    <property type="match status" value="1"/>
</dbReference>
<feature type="compositionally biased region" description="Polar residues" evidence="3">
    <location>
        <begin position="300"/>
        <end position="316"/>
    </location>
</feature>
<evidence type="ECO:0008006" key="6">
    <source>
        <dbReference type="Google" id="ProtNLM"/>
    </source>
</evidence>
<evidence type="ECO:0000313" key="4">
    <source>
        <dbReference type="EMBL" id="KAK2558534.1"/>
    </source>
</evidence>
<dbReference type="Proteomes" id="UP001249851">
    <property type="component" value="Unassembled WGS sequence"/>
</dbReference>
<organism evidence="4 5">
    <name type="scientific">Acropora cervicornis</name>
    <name type="common">Staghorn coral</name>
    <dbReference type="NCBI Taxonomy" id="6130"/>
    <lineage>
        <taxon>Eukaryota</taxon>
        <taxon>Metazoa</taxon>
        <taxon>Cnidaria</taxon>
        <taxon>Anthozoa</taxon>
        <taxon>Hexacorallia</taxon>
        <taxon>Scleractinia</taxon>
        <taxon>Astrocoeniina</taxon>
        <taxon>Acroporidae</taxon>
        <taxon>Acropora</taxon>
    </lineage>
</organism>
<dbReference type="EMBL" id="JARQWQ010000044">
    <property type="protein sequence ID" value="KAK2558534.1"/>
    <property type="molecule type" value="Genomic_DNA"/>
</dbReference>
<dbReference type="Gene3D" id="1.10.443.10">
    <property type="entry name" value="Intergrase catalytic core"/>
    <property type="match status" value="1"/>
</dbReference>
<proteinExistence type="predicted"/>
<feature type="compositionally biased region" description="Basic and acidic residues" evidence="3">
    <location>
        <begin position="234"/>
        <end position="245"/>
    </location>
</feature>
<feature type="compositionally biased region" description="Polar residues" evidence="3">
    <location>
        <begin position="731"/>
        <end position="760"/>
    </location>
</feature>
<feature type="region of interest" description="Disordered" evidence="3">
    <location>
        <begin position="211"/>
        <end position="406"/>
    </location>
</feature>
<feature type="compositionally biased region" description="Polar residues" evidence="3">
    <location>
        <begin position="329"/>
        <end position="353"/>
    </location>
</feature>
<reference evidence="4" key="1">
    <citation type="journal article" date="2023" name="G3 (Bethesda)">
        <title>Whole genome assembly and annotation of the endangered Caribbean coral Acropora cervicornis.</title>
        <authorList>
            <person name="Selwyn J.D."/>
            <person name="Vollmer S.V."/>
        </authorList>
    </citation>
    <scope>NUCLEOTIDE SEQUENCE</scope>
    <source>
        <strain evidence="4">K2</strain>
    </source>
</reference>
<dbReference type="SUPFAM" id="SSF56349">
    <property type="entry name" value="DNA breaking-rejoining enzymes"/>
    <property type="match status" value="1"/>
</dbReference>
<dbReference type="PANTHER" id="PTHR35617">
    <property type="entry name" value="PHAGE_INTEGRASE DOMAIN-CONTAINING PROTEIN"/>
    <property type="match status" value="1"/>
</dbReference>
<accession>A0AAD9QC91</accession>
<dbReference type="GO" id="GO:0003677">
    <property type="term" value="F:DNA binding"/>
    <property type="evidence" value="ECO:0007669"/>
    <property type="project" value="UniProtKB-KW"/>
</dbReference>
<feature type="region of interest" description="Disordered" evidence="3">
    <location>
        <begin position="731"/>
        <end position="770"/>
    </location>
</feature>
<evidence type="ECO:0000313" key="5">
    <source>
        <dbReference type="Proteomes" id="UP001249851"/>
    </source>
</evidence>
<feature type="compositionally biased region" description="Basic residues" evidence="3">
    <location>
        <begin position="276"/>
        <end position="289"/>
    </location>
</feature>
<feature type="compositionally biased region" description="Low complexity" evidence="3">
    <location>
        <begin position="369"/>
        <end position="382"/>
    </location>
</feature>
<evidence type="ECO:0000256" key="1">
    <source>
        <dbReference type="ARBA" id="ARBA00023125"/>
    </source>
</evidence>
<dbReference type="GO" id="GO:0006310">
    <property type="term" value="P:DNA recombination"/>
    <property type="evidence" value="ECO:0007669"/>
    <property type="project" value="UniProtKB-KW"/>
</dbReference>
<feature type="compositionally biased region" description="Polar residues" evidence="3">
    <location>
        <begin position="902"/>
        <end position="917"/>
    </location>
</feature>
<feature type="compositionally biased region" description="Low complexity" evidence="3">
    <location>
        <begin position="918"/>
        <end position="935"/>
    </location>
</feature>
<keyword evidence="5" id="KW-1185">Reference proteome</keyword>
<protein>
    <recommendedName>
        <fullName evidence="6">Tyr recombinase domain-containing protein</fullName>
    </recommendedName>
</protein>
<keyword evidence="2" id="KW-0233">DNA recombination</keyword>
<name>A0AAD9QC91_ACRCE</name>
<gene>
    <name evidence="4" type="ORF">P5673_019254</name>
</gene>
<feature type="region of interest" description="Disordered" evidence="3">
    <location>
        <begin position="899"/>
        <end position="936"/>
    </location>
</feature>
<dbReference type="InterPro" id="IPR010998">
    <property type="entry name" value="Integrase_recombinase_N"/>
</dbReference>
<dbReference type="Gene3D" id="1.10.150.130">
    <property type="match status" value="1"/>
</dbReference>
<dbReference type="PANTHER" id="PTHR35617:SF3">
    <property type="entry name" value="CORE-BINDING (CB) DOMAIN-CONTAINING PROTEIN"/>
    <property type="match status" value="1"/>
</dbReference>
<keyword evidence="1" id="KW-0238">DNA-binding</keyword>
<dbReference type="AlphaFoldDB" id="A0AAD9QC91"/>
<dbReference type="InterPro" id="IPR011010">
    <property type="entry name" value="DNA_brk_join_enz"/>
</dbReference>
<comment type="caution">
    <text evidence="4">The sequence shown here is derived from an EMBL/GenBank/DDBJ whole genome shotgun (WGS) entry which is preliminary data.</text>
</comment>
<feature type="compositionally biased region" description="Basic and acidic residues" evidence="3">
    <location>
        <begin position="391"/>
        <end position="400"/>
    </location>
</feature>
<dbReference type="InterPro" id="IPR013762">
    <property type="entry name" value="Integrase-like_cat_sf"/>
</dbReference>
<sequence>MASRFVETDEEFIEELRNTTENKSTKRNIIAYSPWPRAKFKPFKVKKIKTRLEPRPHVLDSNPLPDVRCLNTPKVDDYLGEIFESLNKSYGKESDSTLSQTQARISNVMGPLGKLWLNLEEVRTGKSTEELDLFECLSLVEQSVTLLGQANVSLTYARRLGILGRLSGDAKKAKKLLSKHESCLTQSQKSLFGKKFYKALRTATKIRKSTKEISTHLSGSSRPRHALFKGSASTRKEGFRQDTRASHQPFRGGPPSRGRGGGRSVSFRTRGSNNRRYFKGKFVRFRIQKRSPESKPRSPDANQNSGGTESGGSSQCPPYIDSNGHGHLNSVQTPSVSREASTLPKQLETTDSGSVYFGNGGGNSDSFHHFSTSESSPSSDISQPVRKGCHRSRDFGDVPERGNSGGLSYERGISKLSFPCQEERWGEQTCDKLERVEFLCNLPTFQNGGSVFTETFSSDWGLDDKNRFERCLLYCASKQSTSTPFAFHAWRPEIPIFLPPFGLGPAPRLFTKLLKPVVALLRRLVSGGPCEGQGLNPLVAPASRLCDQLQKISFTSCPVHGIPRFCHQFLGDETFLATRENVPTCPRLQRPDLRKKCLSENSLTNYWETDFNYASSSPSSPSLQAFTNASGEGLVRRAGVQLSCDSKHGMPDRSPVVDRSAVDMEWEVINLTSLRFNYYNRCILEWLGGCVSGSSYQGTLDPGGILTAYKCPRTQGSSFCLESFLQESKETSCPSPNGQQNSSCIPTKNGGDTVSGTSRDSPGAMGICSEEGNFPDGRILARGVESRSGLTVKTFQGFEQLETESQSFSFNRPVMGPPNHRSLCGSHEYTTSELCELVPRPLFSGDRCLSDPLVEHEGLLLPPFLTDLSLPGKDKEGSGNIGFDSTNLACTGIAPSPVGDVLQTSDSTSPAEGSITLSQPSATPPGSGGPPEISGLDGYRQNLLTGGISEDTANLLRSHSWRKWTAGAYNSAWKQWSSWCGQREADPFCSTVASIADYLTELFKKGRGYHTVNIHRSAISAFHRPIDGVKVGQHDLVCRVLNARFNARPPQPRYVETWDVDKVLSYIHSLGDNSSLSNKLLTLKLSMLLALASAGRSSDLRALDIRYMSINENSISFELGQLTKSRRKGQPPIKLNFDRFDNDHLVCVVSTISYYLDRSKTWRAGVEKPQLLLSYIRPHTEVVPCTIAGWLVELMKQSGIDTSEFRAHSSRGASTSKAKAKGLSCQEILAMAHWKKESTFRRHYLREVACENSGSFQAVVLQEG</sequence>